<evidence type="ECO:0000256" key="5">
    <source>
        <dbReference type="ARBA" id="ARBA00023163"/>
    </source>
</evidence>
<dbReference type="InterPro" id="IPR035926">
    <property type="entry name" value="NusB-like_sf"/>
</dbReference>
<keyword evidence="2 6" id="KW-0889">Transcription antitermination</keyword>
<dbReference type="GO" id="GO:0005829">
    <property type="term" value="C:cytosol"/>
    <property type="evidence" value="ECO:0007669"/>
    <property type="project" value="TreeGrafter"/>
</dbReference>
<evidence type="ECO:0000259" key="7">
    <source>
        <dbReference type="Pfam" id="PF01029"/>
    </source>
</evidence>
<sequence length="160" mass="18076">MARKPQPTEAQQHIAKRRVARKLALIGAYQWIITQNEFQEIYLNFQQDKELASDFRKCDAAFFHQILSSVIKNPTPIEEQISPHLDRKLTQVDPIESAVLRIATAELLGNPETPYKVVVNEAVNLTKKFGGDQAHKYINGVLDKVATATRQLEISAPVNK</sequence>
<dbReference type="EMBL" id="CACVAT010000022">
    <property type="protein sequence ID" value="CAA6800822.1"/>
    <property type="molecule type" value="Genomic_DNA"/>
</dbReference>
<proteinExistence type="inferred from homology"/>
<evidence type="ECO:0000256" key="6">
    <source>
        <dbReference type="HAMAP-Rule" id="MF_00073"/>
    </source>
</evidence>
<evidence type="ECO:0000256" key="3">
    <source>
        <dbReference type="ARBA" id="ARBA00022884"/>
    </source>
</evidence>
<keyword evidence="3 6" id="KW-0694">RNA-binding</keyword>
<dbReference type="InterPro" id="IPR006027">
    <property type="entry name" value="NusB_RsmB_TIM44"/>
</dbReference>
<evidence type="ECO:0000256" key="1">
    <source>
        <dbReference type="ARBA" id="ARBA00005952"/>
    </source>
</evidence>
<organism evidence="8">
    <name type="scientific">uncultured Thiotrichaceae bacterium</name>
    <dbReference type="NCBI Taxonomy" id="298394"/>
    <lineage>
        <taxon>Bacteria</taxon>
        <taxon>Pseudomonadati</taxon>
        <taxon>Pseudomonadota</taxon>
        <taxon>Gammaproteobacteria</taxon>
        <taxon>Thiotrichales</taxon>
        <taxon>Thiotrichaceae</taxon>
        <taxon>environmental samples</taxon>
    </lineage>
</organism>
<dbReference type="GO" id="GO:0006353">
    <property type="term" value="P:DNA-templated transcription termination"/>
    <property type="evidence" value="ECO:0007669"/>
    <property type="project" value="UniProtKB-UniRule"/>
</dbReference>
<dbReference type="GO" id="GO:0003723">
    <property type="term" value="F:RNA binding"/>
    <property type="evidence" value="ECO:0007669"/>
    <property type="project" value="UniProtKB-UniRule"/>
</dbReference>
<evidence type="ECO:0000256" key="4">
    <source>
        <dbReference type="ARBA" id="ARBA00023015"/>
    </source>
</evidence>
<name>A0A6S6SC09_9GAMM</name>
<keyword evidence="5 6" id="KW-0804">Transcription</keyword>
<dbReference type="AlphaFoldDB" id="A0A6S6SC09"/>
<dbReference type="PANTHER" id="PTHR11078">
    <property type="entry name" value="N UTILIZATION SUBSTANCE PROTEIN B-RELATED"/>
    <property type="match status" value="1"/>
</dbReference>
<evidence type="ECO:0000313" key="8">
    <source>
        <dbReference type="EMBL" id="CAA6800822.1"/>
    </source>
</evidence>
<comment type="function">
    <text evidence="6">Involved in transcription antitermination. Required for transcription of ribosomal RNA (rRNA) genes. Binds specifically to the boxA antiterminator sequence of the ribosomal RNA (rrn) operons.</text>
</comment>
<keyword evidence="4 6" id="KW-0805">Transcription regulation</keyword>
<dbReference type="Pfam" id="PF01029">
    <property type="entry name" value="NusB"/>
    <property type="match status" value="1"/>
</dbReference>
<comment type="similarity">
    <text evidence="1 6">Belongs to the NusB family.</text>
</comment>
<reference evidence="8" key="1">
    <citation type="submission" date="2020-01" db="EMBL/GenBank/DDBJ databases">
        <authorList>
            <person name="Meier V. D."/>
            <person name="Meier V D."/>
        </authorList>
    </citation>
    <scope>NUCLEOTIDE SEQUENCE</scope>
    <source>
        <strain evidence="8">HLG_WM_MAG_09</strain>
    </source>
</reference>
<accession>A0A6S6SC09</accession>
<dbReference type="PANTHER" id="PTHR11078:SF3">
    <property type="entry name" value="ANTITERMINATION NUSB DOMAIN-CONTAINING PROTEIN"/>
    <property type="match status" value="1"/>
</dbReference>
<dbReference type="NCBIfam" id="TIGR01951">
    <property type="entry name" value="nusB"/>
    <property type="match status" value="1"/>
</dbReference>
<dbReference type="Gene3D" id="1.10.940.10">
    <property type="entry name" value="NusB-like"/>
    <property type="match status" value="1"/>
</dbReference>
<protein>
    <recommendedName>
        <fullName evidence="6">Transcription antitermination protein NusB</fullName>
    </recommendedName>
    <alternativeName>
        <fullName evidence="6">Antitermination factor NusB</fullName>
    </alternativeName>
</protein>
<evidence type="ECO:0000256" key="2">
    <source>
        <dbReference type="ARBA" id="ARBA00022814"/>
    </source>
</evidence>
<gene>
    <name evidence="6" type="primary">nusB</name>
    <name evidence="8" type="ORF">HELGO_WM28284</name>
</gene>
<dbReference type="GO" id="GO:0031564">
    <property type="term" value="P:transcription antitermination"/>
    <property type="evidence" value="ECO:0007669"/>
    <property type="project" value="UniProtKB-KW"/>
</dbReference>
<feature type="domain" description="NusB/RsmB/TIM44" evidence="7">
    <location>
        <begin position="19"/>
        <end position="146"/>
    </location>
</feature>
<dbReference type="HAMAP" id="MF_00073">
    <property type="entry name" value="NusB"/>
    <property type="match status" value="1"/>
</dbReference>
<dbReference type="InterPro" id="IPR011605">
    <property type="entry name" value="NusB_fam"/>
</dbReference>
<dbReference type="SUPFAM" id="SSF48013">
    <property type="entry name" value="NusB-like"/>
    <property type="match status" value="1"/>
</dbReference>